<dbReference type="GO" id="GO:0008270">
    <property type="term" value="F:zinc ion binding"/>
    <property type="evidence" value="ECO:0007669"/>
    <property type="project" value="UniProtKB-KW"/>
</dbReference>
<dbReference type="EMBL" id="CACVBM020000199">
    <property type="protein sequence ID" value="CAA7015782.1"/>
    <property type="molecule type" value="Genomic_DNA"/>
</dbReference>
<sequence length="393" mass="44493">MSGEGHMMVIPKLDGDFEHWSMLMENLLRSKEWWSLVETGYVEPGRGDILTGQQRQELAEKKLKDLKVKNYLFQAIDKSILKTVIQKDTAKQLWDSLKIKYQGNERVKRAQLQRLRREFEILEMKETKSITEYFSRVLLTATDMRNLGEDMEDTKIVEKILRTLSERFTYIVCSLEESKDIDSLTVDALQSSLLLHEQKIQRHAKGARHDEQVLQVTYGVSQLNATRGRGRGGSVRGRGGRGTVNKELVECYKCHKFGHFQYECPDWEKQANYVEFDEEEVLVLMAHVEMTIDSSSPTVAMEVEGSSVVAMEEEESPAAAIEPRDLPKIMVSRDVVFEEAASWDWGRKSADDGPTPESDVPTPESVAATPEAENTIAPNSGEDVGSRGSSKVN</sequence>
<dbReference type="InterPro" id="IPR036875">
    <property type="entry name" value="Znf_CCHC_sf"/>
</dbReference>
<gene>
    <name evidence="4" type="ORF">MERR_LOCUS3017</name>
</gene>
<dbReference type="SMART" id="SM00343">
    <property type="entry name" value="ZnF_C2HC"/>
    <property type="match status" value="1"/>
</dbReference>
<evidence type="ECO:0000256" key="2">
    <source>
        <dbReference type="SAM" id="MobiDB-lite"/>
    </source>
</evidence>
<dbReference type="PANTHER" id="PTHR35317:SF23">
    <property type="entry name" value="OS04G0629600 PROTEIN"/>
    <property type="match status" value="1"/>
</dbReference>
<dbReference type="GO" id="GO:0003676">
    <property type="term" value="F:nucleic acid binding"/>
    <property type="evidence" value="ECO:0007669"/>
    <property type="project" value="InterPro"/>
</dbReference>
<dbReference type="Proteomes" id="UP000467841">
    <property type="component" value="Unassembled WGS sequence"/>
</dbReference>
<dbReference type="PANTHER" id="PTHR35317">
    <property type="entry name" value="OS04G0629600 PROTEIN"/>
    <property type="match status" value="1"/>
</dbReference>
<evidence type="ECO:0000313" key="5">
    <source>
        <dbReference type="Proteomes" id="UP000467841"/>
    </source>
</evidence>
<comment type="caution">
    <text evidence="4">The sequence shown here is derived from an EMBL/GenBank/DDBJ whole genome shotgun (WGS) entry which is preliminary data.</text>
</comment>
<dbReference type="AlphaFoldDB" id="A0A6D2HJA6"/>
<keyword evidence="1" id="KW-0479">Metal-binding</keyword>
<proteinExistence type="predicted"/>
<name>A0A6D2HJA6_9BRAS</name>
<evidence type="ECO:0000259" key="3">
    <source>
        <dbReference type="PROSITE" id="PS50158"/>
    </source>
</evidence>
<dbReference type="Pfam" id="PF14223">
    <property type="entry name" value="Retrotran_gag_2"/>
    <property type="match status" value="1"/>
</dbReference>
<organism evidence="4 5">
    <name type="scientific">Microthlaspi erraticum</name>
    <dbReference type="NCBI Taxonomy" id="1685480"/>
    <lineage>
        <taxon>Eukaryota</taxon>
        <taxon>Viridiplantae</taxon>
        <taxon>Streptophyta</taxon>
        <taxon>Embryophyta</taxon>
        <taxon>Tracheophyta</taxon>
        <taxon>Spermatophyta</taxon>
        <taxon>Magnoliopsida</taxon>
        <taxon>eudicotyledons</taxon>
        <taxon>Gunneridae</taxon>
        <taxon>Pentapetalae</taxon>
        <taxon>rosids</taxon>
        <taxon>malvids</taxon>
        <taxon>Brassicales</taxon>
        <taxon>Brassicaceae</taxon>
        <taxon>Coluteocarpeae</taxon>
        <taxon>Microthlaspi</taxon>
    </lineage>
</organism>
<dbReference type="SUPFAM" id="SSF57756">
    <property type="entry name" value="Retrovirus zinc finger-like domains"/>
    <property type="match status" value="1"/>
</dbReference>
<protein>
    <recommendedName>
        <fullName evidence="3">CCHC-type domain-containing protein</fullName>
    </recommendedName>
</protein>
<accession>A0A6D2HJA6</accession>
<reference evidence="4" key="1">
    <citation type="submission" date="2020-01" db="EMBL/GenBank/DDBJ databases">
        <authorList>
            <person name="Mishra B."/>
        </authorList>
    </citation>
    <scope>NUCLEOTIDE SEQUENCE [LARGE SCALE GENOMIC DNA]</scope>
</reference>
<keyword evidence="1" id="KW-0862">Zinc</keyword>
<keyword evidence="5" id="KW-1185">Reference proteome</keyword>
<dbReference type="Gene3D" id="4.10.60.10">
    <property type="entry name" value="Zinc finger, CCHC-type"/>
    <property type="match status" value="1"/>
</dbReference>
<dbReference type="InterPro" id="IPR001878">
    <property type="entry name" value="Znf_CCHC"/>
</dbReference>
<evidence type="ECO:0000256" key="1">
    <source>
        <dbReference type="PROSITE-ProRule" id="PRU00047"/>
    </source>
</evidence>
<evidence type="ECO:0000313" key="4">
    <source>
        <dbReference type="EMBL" id="CAA7015782.1"/>
    </source>
</evidence>
<feature type="region of interest" description="Disordered" evidence="2">
    <location>
        <begin position="342"/>
        <end position="393"/>
    </location>
</feature>
<dbReference type="OrthoDB" id="1104362at2759"/>
<keyword evidence="1" id="KW-0863">Zinc-finger</keyword>
<feature type="domain" description="CCHC-type" evidence="3">
    <location>
        <begin position="251"/>
        <end position="266"/>
    </location>
</feature>
<dbReference type="PROSITE" id="PS50158">
    <property type="entry name" value="ZF_CCHC"/>
    <property type="match status" value="1"/>
</dbReference>